<dbReference type="InterPro" id="IPR006162">
    <property type="entry name" value="Ppantetheine_attach_site"/>
</dbReference>
<dbReference type="Gene3D" id="3.40.366.10">
    <property type="entry name" value="Malonyl-Coenzyme A Acyl Carrier Protein, domain 2"/>
    <property type="match status" value="2"/>
</dbReference>
<dbReference type="Pfam" id="PF00109">
    <property type="entry name" value="ketoacyl-synt"/>
    <property type="match status" value="1"/>
</dbReference>
<feature type="compositionally biased region" description="Basic and acidic residues" evidence="5">
    <location>
        <begin position="1593"/>
        <end position="1604"/>
    </location>
</feature>
<dbReference type="Pfam" id="PF00698">
    <property type="entry name" value="Acyl_transf_1"/>
    <property type="match status" value="1"/>
</dbReference>
<feature type="region of interest" description="C-terminal hotdog fold" evidence="4">
    <location>
        <begin position="1425"/>
        <end position="1575"/>
    </location>
</feature>
<feature type="region of interest" description="Disordered" evidence="5">
    <location>
        <begin position="1577"/>
        <end position="1622"/>
    </location>
</feature>
<evidence type="ECO:0000256" key="3">
    <source>
        <dbReference type="ARBA" id="ARBA00022679"/>
    </source>
</evidence>
<dbReference type="InterPro" id="IPR049900">
    <property type="entry name" value="PKS_mFAS_DH"/>
</dbReference>
<dbReference type="SUPFAM" id="SSF55048">
    <property type="entry name" value="Probable ACP-binding domain of malonyl-CoA ACP transacylase"/>
    <property type="match status" value="1"/>
</dbReference>
<evidence type="ECO:0000259" key="8">
    <source>
        <dbReference type="PROSITE" id="PS52019"/>
    </source>
</evidence>
<dbReference type="SUPFAM" id="SSF47336">
    <property type="entry name" value="ACP-like"/>
    <property type="match status" value="1"/>
</dbReference>
<dbReference type="InterPro" id="IPR016036">
    <property type="entry name" value="Malonyl_transacylase_ACP-bd"/>
</dbReference>
<dbReference type="PROSITE" id="PS00012">
    <property type="entry name" value="PHOSPHOPANTETHEINE"/>
    <property type="match status" value="1"/>
</dbReference>
<dbReference type="Pfam" id="PF02801">
    <property type="entry name" value="Ketoacyl-synt_C"/>
    <property type="match status" value="1"/>
</dbReference>
<accession>A0A6A6DQX7</accession>
<dbReference type="InterPro" id="IPR001031">
    <property type="entry name" value="Thioesterase"/>
</dbReference>
<dbReference type="InterPro" id="IPR020841">
    <property type="entry name" value="PKS_Beta-ketoAc_synthase_dom"/>
</dbReference>
<dbReference type="GO" id="GO:0004315">
    <property type="term" value="F:3-oxoacyl-[acyl-carrier-protein] synthase activity"/>
    <property type="evidence" value="ECO:0007669"/>
    <property type="project" value="InterPro"/>
</dbReference>
<dbReference type="Pfam" id="PF00975">
    <property type="entry name" value="Thioesterase"/>
    <property type="match status" value="1"/>
</dbReference>
<dbReference type="Pfam" id="PF22621">
    <property type="entry name" value="CurL-like_PKS_C"/>
    <property type="match status" value="1"/>
</dbReference>
<feature type="domain" description="Carrier" evidence="6">
    <location>
        <begin position="1623"/>
        <end position="1697"/>
    </location>
</feature>
<keyword evidence="10" id="KW-1185">Reference proteome</keyword>
<dbReference type="InterPro" id="IPR009081">
    <property type="entry name" value="PP-bd_ACP"/>
</dbReference>
<dbReference type="GO" id="GO:0004312">
    <property type="term" value="F:fatty acid synthase activity"/>
    <property type="evidence" value="ECO:0007669"/>
    <property type="project" value="TreeGrafter"/>
</dbReference>
<dbReference type="Proteomes" id="UP000800200">
    <property type="component" value="Unassembled WGS sequence"/>
</dbReference>
<dbReference type="Gene3D" id="3.40.47.10">
    <property type="match status" value="1"/>
</dbReference>
<comment type="caution">
    <text evidence="4">Lacks conserved residue(s) required for the propagation of feature annotation.</text>
</comment>
<dbReference type="InterPro" id="IPR030918">
    <property type="entry name" value="PT_fungal_PKS"/>
</dbReference>
<dbReference type="SUPFAM" id="SSF53901">
    <property type="entry name" value="Thiolase-like"/>
    <property type="match status" value="1"/>
</dbReference>
<dbReference type="SUPFAM" id="SSF53474">
    <property type="entry name" value="alpha/beta-Hydrolases"/>
    <property type="match status" value="1"/>
</dbReference>
<evidence type="ECO:0000259" key="7">
    <source>
        <dbReference type="PROSITE" id="PS52004"/>
    </source>
</evidence>
<dbReference type="Gene3D" id="3.30.70.3290">
    <property type="match status" value="2"/>
</dbReference>
<dbReference type="InterPro" id="IPR032088">
    <property type="entry name" value="SAT"/>
</dbReference>
<feature type="region of interest" description="N-terminal hotdog fold" evidence="4">
    <location>
        <begin position="1260"/>
        <end position="1398"/>
    </location>
</feature>
<dbReference type="InterPro" id="IPR016035">
    <property type="entry name" value="Acyl_Trfase/lysoPLipase"/>
</dbReference>
<dbReference type="InterPro" id="IPR050091">
    <property type="entry name" value="PKS_NRPS_Biosynth_Enz"/>
</dbReference>
<evidence type="ECO:0000256" key="2">
    <source>
        <dbReference type="ARBA" id="ARBA00022553"/>
    </source>
</evidence>
<evidence type="ECO:0000313" key="10">
    <source>
        <dbReference type="Proteomes" id="UP000800200"/>
    </source>
</evidence>
<dbReference type="Pfam" id="PF16073">
    <property type="entry name" value="SAT"/>
    <property type="match status" value="1"/>
</dbReference>
<keyword evidence="1" id="KW-0596">Phosphopantetheine</keyword>
<dbReference type="PANTHER" id="PTHR43775:SF37">
    <property type="entry name" value="SI:DKEY-61P9.11"/>
    <property type="match status" value="1"/>
</dbReference>
<dbReference type="InterPro" id="IPR016039">
    <property type="entry name" value="Thiolase-like"/>
</dbReference>
<dbReference type="InterPro" id="IPR014043">
    <property type="entry name" value="Acyl_transferase_dom"/>
</dbReference>
<dbReference type="CDD" id="cd00833">
    <property type="entry name" value="PKS"/>
    <property type="match status" value="1"/>
</dbReference>
<evidence type="ECO:0000259" key="6">
    <source>
        <dbReference type="PROSITE" id="PS50075"/>
    </source>
</evidence>
<dbReference type="PROSITE" id="PS50075">
    <property type="entry name" value="CARRIER"/>
    <property type="match status" value="1"/>
</dbReference>
<dbReference type="Pfam" id="PF00550">
    <property type="entry name" value="PP-binding"/>
    <property type="match status" value="1"/>
</dbReference>
<dbReference type="SUPFAM" id="SSF52151">
    <property type="entry name" value="FabD/lysophospholipase-like"/>
    <property type="match status" value="1"/>
</dbReference>
<dbReference type="GO" id="GO:0006633">
    <property type="term" value="P:fatty acid biosynthetic process"/>
    <property type="evidence" value="ECO:0007669"/>
    <property type="project" value="InterPro"/>
</dbReference>
<protein>
    <submittedName>
        <fullName evidence="9">RADS2 nonreducing polyketide synthase</fullName>
    </submittedName>
</protein>
<dbReference type="GO" id="GO:0031177">
    <property type="term" value="F:phosphopantetheine binding"/>
    <property type="evidence" value="ECO:0007669"/>
    <property type="project" value="InterPro"/>
</dbReference>
<dbReference type="SMART" id="SM00827">
    <property type="entry name" value="PKS_AT"/>
    <property type="match status" value="1"/>
</dbReference>
<dbReference type="PANTHER" id="PTHR43775">
    <property type="entry name" value="FATTY ACID SYNTHASE"/>
    <property type="match status" value="1"/>
</dbReference>
<sequence>MTSSHSTQTILLFGDQVDSPIANLDAIYTHASTTPWLSTYLSSLTSAIQSEIRTINLDLTLQSSLGRFSSLQELADRYRHTPDTLGMAQCLLLHTVRSATLLGLVRQDATLLQRDTHPQTQWLGISGGLITMSAAAVSGDFDTLAAASLQIARLFVRLCKFTSSRSRAVEDVPGGVFGWAIVGMGKDELGATLERFQKAMNVPMLKRARVGVTGAGWSTVIGAPSVCEMFVKQCKEVRGVAKNALGIYALQHTIKMTEEELAFIVGADRDWLDREVASPSMALWGMDEPLQEHGSWGDMLRAICSQVLSRPLDIPEAVGKLTATLDGEQALRLVQVGSTSHALYVLSTIKSPKRQAILHDGHSLLTAHDTTTSTIRGKVAIVGMAGRGPGSDNYEELWEHIMAKADLCTEVPKDRFDIDEFYCPEHGKERKCSMTTRYGCFMKNPGHFDARFFHISPREAMLMDPGHRHFLMSTYEALEMAGYSDGATRAVDPDRIATFYGQVTDDWHDQSHPTLGCDAYTLQGVQRAFGSGRVAWQFGWEGPTYSLDSACASTTSGIHMACMSLLANDIDMAIAGAANILSYPHSFGCLSKAGVLSDTGNCKTYRDDADGYCRADFVGAVVLKRLGDAIAHNDNILAVVSGTGRNHSGNAPSITTSDAGAQERLFRKVLRNAQVSPDDISYIEMHGTGTQTGDPAEMNAVANTFRHRKRALGPIPVGSSKANFGHSEGAAGLVSLLKCINMFQKDTIPPQAGMPHALNPKFRPLNEWNITIPSEPTEYKKNQGRQPRRILLNNFDAAGGNACMVVEDFPAVEKKATDARPIHVVVTSARTQASHAKNKRQLLEWLRASPNAALADIAYTTTARRMHHPIRSSYTASTTEELISKLEASSNEPEAKPSSSSPVVWVFTGQGSHYAGMGSELYRTSPVFRETIEACANICREYNFPAFLDLIVDRGGSRDILASKSTVQTQLAVLSLEIGLAAFWRSIGIHPGMVMGHSLGEYAALYVAGVLSLADVLYLVGRRAMLLLERCEADAFAMLTISMPADAAREMLATKSQYGSCSVACMNSPSATVISGSSEDIVRLQKDIQGPSKALAVPYGFHSFQMDQVLAEFANIGASVRYSEPKLPVASTLLGAIVDSSGTFNARYLAQQTRQPVDFVGAIHAVKSKYADPKVLSTLKKAGEDWVSISATLAKAYEYGLSIDWLALHQPYQESLKMVTLPSYSWDMKDYWITYSDANKLETTASSRMAEPSVITSCAQYVVQERASAKSLGVTMGASLAEPGFSRVLNGHVMQNEAICAGSVFCEAAFAAAIYLLKSHNRKEDAQLTKLGLRNPVMTRPLTNKLVGSNGQLLTTVVIDKASPNDLQVSWKASPSGPGPSFDLGSCILAVSSSAEDLQSGWDRLAYYIKTRADEIVRAAKDDNGHRFKPDIFYSLFSSTVEYDPKYRCIQAAFVSDDFSEAVAEVVLQNDPSDARFVASPYWGEALVHLAGFIVNANPSNQHASARTCFINSGFQSFDQTVHFQAGQKYLSYVRATDASKDARTLDVFVFNSASKLVAQCLGLSFHQIPKATLAQVLSGGPKPKPSAPPIRDAPRSEIEETPKEISIPSQMVEEPENPGSKPGVFEAILEIIAEETGMELAELTDDVAIGDVGVDSIMAIEVAAKVSSATGLEVLPSFVFEYPSIGDLRREYAATPPSTASGHTTRQDSSDRSDSESSLSSIEGFQVVSNEPKPKVVAPSAAKEGQEVQVKAAKVLPATIIDESSPAPSVKVTLLKGGSRANPQAPFYMIADGTGSIATYLHLPGALRSTMPIYGINSPFLRCPTRFTTEVGIPGAAKYIVDALLQKHPNGMPIWLGGFSGGAMLAYEVARQLTSLGHTIEGLLLMDMISPRESHVVDDGAVGLAMFNAISGSDDSGVWDTSYATQAHLRALFAAVAAYNPSLPSPNAFPAKRAAVVWAQRGMIDRCSHSQRLMDMLVERSIPTERYDGFMEDANLGSVMWSLPHKAEADLGPNGWEKHLGKDVLCMSVEADHLEMPTPDFAHLMAGAMDKALEHFRS</sequence>
<dbReference type="Gene3D" id="3.10.129.110">
    <property type="entry name" value="Polyketide synthase dehydratase"/>
    <property type="match status" value="1"/>
</dbReference>
<dbReference type="InterPro" id="IPR042104">
    <property type="entry name" value="PKS_dehydratase_sf"/>
</dbReference>
<evidence type="ECO:0000256" key="5">
    <source>
        <dbReference type="SAM" id="MobiDB-lite"/>
    </source>
</evidence>
<gene>
    <name evidence="9" type="ORF">K469DRAFT_672213</name>
</gene>
<feature type="domain" description="PKS/mFAS DH" evidence="8">
    <location>
        <begin position="1260"/>
        <end position="1575"/>
    </location>
</feature>
<dbReference type="EMBL" id="ML994656">
    <property type="protein sequence ID" value="KAF2180792.1"/>
    <property type="molecule type" value="Genomic_DNA"/>
</dbReference>
<name>A0A6A6DQX7_9PEZI</name>
<dbReference type="PROSITE" id="PS52019">
    <property type="entry name" value="PKS_MFAS_DH"/>
    <property type="match status" value="1"/>
</dbReference>
<dbReference type="OrthoDB" id="329835at2759"/>
<dbReference type="InterPro" id="IPR049551">
    <property type="entry name" value="PKS_DH_C"/>
</dbReference>
<reference evidence="9" key="1">
    <citation type="journal article" date="2020" name="Stud. Mycol.">
        <title>101 Dothideomycetes genomes: a test case for predicting lifestyles and emergence of pathogens.</title>
        <authorList>
            <person name="Haridas S."/>
            <person name="Albert R."/>
            <person name="Binder M."/>
            <person name="Bloem J."/>
            <person name="Labutti K."/>
            <person name="Salamov A."/>
            <person name="Andreopoulos B."/>
            <person name="Baker S."/>
            <person name="Barry K."/>
            <person name="Bills G."/>
            <person name="Bluhm B."/>
            <person name="Cannon C."/>
            <person name="Castanera R."/>
            <person name="Culley D."/>
            <person name="Daum C."/>
            <person name="Ezra D."/>
            <person name="Gonzalez J."/>
            <person name="Henrissat B."/>
            <person name="Kuo A."/>
            <person name="Liang C."/>
            <person name="Lipzen A."/>
            <person name="Lutzoni F."/>
            <person name="Magnuson J."/>
            <person name="Mondo S."/>
            <person name="Nolan M."/>
            <person name="Ohm R."/>
            <person name="Pangilinan J."/>
            <person name="Park H.-J."/>
            <person name="Ramirez L."/>
            <person name="Alfaro M."/>
            <person name="Sun H."/>
            <person name="Tritt A."/>
            <person name="Yoshinaga Y."/>
            <person name="Zwiers L.-H."/>
            <person name="Turgeon B."/>
            <person name="Goodwin S."/>
            <person name="Spatafora J."/>
            <person name="Crous P."/>
            <person name="Grigoriev I."/>
        </authorList>
    </citation>
    <scope>NUCLEOTIDE SEQUENCE</scope>
    <source>
        <strain evidence="9">CBS 207.26</strain>
    </source>
</reference>
<feature type="compositionally biased region" description="Basic and acidic residues" evidence="5">
    <location>
        <begin position="1706"/>
        <end position="1716"/>
    </location>
</feature>
<dbReference type="Gene3D" id="3.40.50.1820">
    <property type="entry name" value="alpha/beta hydrolase"/>
    <property type="match status" value="1"/>
</dbReference>
<dbReference type="InterPro" id="IPR036736">
    <property type="entry name" value="ACP-like_sf"/>
</dbReference>
<proteinExistence type="predicted"/>
<dbReference type="InterPro" id="IPR014031">
    <property type="entry name" value="Ketoacyl_synth_C"/>
</dbReference>
<dbReference type="SMART" id="SM01294">
    <property type="entry name" value="PKS_PP_betabranch"/>
    <property type="match status" value="1"/>
</dbReference>
<dbReference type="InterPro" id="IPR001227">
    <property type="entry name" value="Ac_transferase_dom_sf"/>
</dbReference>
<dbReference type="NCBIfam" id="TIGR04532">
    <property type="entry name" value="PT_fungal_PKS"/>
    <property type="match status" value="1"/>
</dbReference>
<dbReference type="SMART" id="SM00823">
    <property type="entry name" value="PKS_PP"/>
    <property type="match status" value="1"/>
</dbReference>
<dbReference type="InterPro" id="IPR014030">
    <property type="entry name" value="Ketoacyl_synth_N"/>
</dbReference>
<dbReference type="GO" id="GO:0044550">
    <property type="term" value="P:secondary metabolite biosynthetic process"/>
    <property type="evidence" value="ECO:0007669"/>
    <property type="project" value="TreeGrafter"/>
</dbReference>
<dbReference type="Pfam" id="PF14765">
    <property type="entry name" value="PS-DH"/>
    <property type="match status" value="1"/>
</dbReference>
<dbReference type="SMART" id="SM00825">
    <property type="entry name" value="PKS_KS"/>
    <property type="match status" value="1"/>
</dbReference>
<dbReference type="Gene3D" id="1.10.1200.10">
    <property type="entry name" value="ACP-like"/>
    <property type="match status" value="1"/>
</dbReference>
<dbReference type="InterPro" id="IPR018201">
    <property type="entry name" value="Ketoacyl_synth_AS"/>
</dbReference>
<dbReference type="PROSITE" id="PS00606">
    <property type="entry name" value="KS3_1"/>
    <property type="match status" value="1"/>
</dbReference>
<dbReference type="InterPro" id="IPR020806">
    <property type="entry name" value="PKS_PP-bd"/>
</dbReference>
<evidence type="ECO:0000256" key="4">
    <source>
        <dbReference type="PROSITE-ProRule" id="PRU01363"/>
    </source>
</evidence>
<evidence type="ECO:0000313" key="9">
    <source>
        <dbReference type="EMBL" id="KAF2180792.1"/>
    </source>
</evidence>
<keyword evidence="2" id="KW-0597">Phosphoprotein</keyword>
<dbReference type="InterPro" id="IPR029058">
    <property type="entry name" value="AB_hydrolase_fold"/>
</dbReference>
<feature type="region of interest" description="Disordered" evidence="5">
    <location>
        <begin position="1695"/>
        <end position="1725"/>
    </location>
</feature>
<organism evidence="9 10">
    <name type="scientific">Zopfia rhizophila CBS 207.26</name>
    <dbReference type="NCBI Taxonomy" id="1314779"/>
    <lineage>
        <taxon>Eukaryota</taxon>
        <taxon>Fungi</taxon>
        <taxon>Dikarya</taxon>
        <taxon>Ascomycota</taxon>
        <taxon>Pezizomycotina</taxon>
        <taxon>Dothideomycetes</taxon>
        <taxon>Dothideomycetes incertae sedis</taxon>
        <taxon>Zopfiaceae</taxon>
        <taxon>Zopfia</taxon>
    </lineage>
</organism>
<feature type="domain" description="Ketosynthase family 3 (KS3)" evidence="7">
    <location>
        <begin position="376"/>
        <end position="808"/>
    </location>
</feature>
<evidence type="ECO:0000256" key="1">
    <source>
        <dbReference type="ARBA" id="ARBA00022450"/>
    </source>
</evidence>
<keyword evidence="3" id="KW-0808">Transferase</keyword>
<dbReference type="PROSITE" id="PS52004">
    <property type="entry name" value="KS3_2"/>
    <property type="match status" value="1"/>
</dbReference>